<dbReference type="InterPro" id="IPR022712">
    <property type="entry name" value="Beta_Casp"/>
</dbReference>
<keyword evidence="5" id="KW-1185">Reference proteome</keyword>
<dbReference type="SMART" id="SM01027">
    <property type="entry name" value="Beta-Casp"/>
    <property type="match status" value="1"/>
</dbReference>
<dbReference type="Pfam" id="PF07521">
    <property type="entry name" value="RMMBL"/>
    <property type="match status" value="1"/>
</dbReference>
<dbReference type="Pfam" id="PF10996">
    <property type="entry name" value="Beta-Casp"/>
    <property type="match status" value="1"/>
</dbReference>
<feature type="domain" description="Beta-Casp" evidence="3">
    <location>
        <begin position="252"/>
        <end position="371"/>
    </location>
</feature>
<dbReference type="Proteomes" id="UP000295304">
    <property type="component" value="Unassembled WGS sequence"/>
</dbReference>
<keyword evidence="1" id="KW-0378">Hydrolase</keyword>
<dbReference type="Gene3D" id="3.60.15.10">
    <property type="entry name" value="Ribonuclease Z/Hydroxyacylglutathione hydrolase-like"/>
    <property type="match status" value="1"/>
</dbReference>
<reference evidence="4 5" key="1">
    <citation type="submission" date="2019-03" db="EMBL/GenBank/DDBJ databases">
        <title>Genomic Encyclopedia of Type Strains, Phase IV (KMG-IV): sequencing the most valuable type-strain genomes for metagenomic binning, comparative biology and taxonomic classification.</title>
        <authorList>
            <person name="Goeker M."/>
        </authorList>
    </citation>
    <scope>NUCLEOTIDE SEQUENCE [LARGE SCALE GENOMIC DNA]</scope>
    <source>
        <strain evidence="4 5">DSM 101688</strain>
    </source>
</reference>
<dbReference type="OrthoDB" id="9803916at2"/>
<dbReference type="InterPro" id="IPR036866">
    <property type="entry name" value="RibonucZ/Hydroxyglut_hydro"/>
</dbReference>
<dbReference type="SUPFAM" id="SSF56281">
    <property type="entry name" value="Metallo-hydrolase/oxidoreductase"/>
    <property type="match status" value="1"/>
</dbReference>
<protein>
    <submittedName>
        <fullName evidence="4">Metallo-beta-lactamase family protein</fullName>
    </submittedName>
</protein>
<evidence type="ECO:0000256" key="1">
    <source>
        <dbReference type="ARBA" id="ARBA00022801"/>
    </source>
</evidence>
<dbReference type="GO" id="GO:0004521">
    <property type="term" value="F:RNA endonuclease activity"/>
    <property type="evidence" value="ECO:0007669"/>
    <property type="project" value="TreeGrafter"/>
</dbReference>
<sequence length="457" mass="50045">MKITFLGGAGTVTGSKTLLALDGQSVLVDCGLFQGLKELRLKNWAPLPISPKDVDAVVLTHAHIDHSGYLPLFVKNGFKGPIVSTQGTAELCKILLPDSAMLQEKDAEFANRHAFSKHHPALPLYTRRDAEKALRLFHPIAYDTLYDLNGRLKVRFLSAGHILGAAMAKISWKKLDGTPRSLICSGDLGRPNDLVMTPPQPLPECDYLIVESTYGNRLHDNQDMEKTVADIITRTAKRGGTVLIPAFAVGRAQLILTLVHRLKKRGSIPDIPVFLDSPMAISASEIFRHHPTLHRLSATEAEDICSQARYARTPEQSIALDHDRMAKIVISASGMATGGRVLHHLKHMAPDRRNTLLFTGFQAPGTRGDTITQGATSVKIHGRQIPIQAEVHNLQMLSAHADQEEIMDWLKTSPAAPKMTYVNHGNPEASETLRARIQKDLGWACAVGESGRSVTLP</sequence>
<dbReference type="AlphaFoldDB" id="A0A4R3J2V1"/>
<dbReference type="InterPro" id="IPR011108">
    <property type="entry name" value="RMMBL"/>
</dbReference>
<proteinExistence type="predicted"/>
<dbReference type="InterPro" id="IPR001279">
    <property type="entry name" value="Metallo-B-lactamas"/>
</dbReference>
<evidence type="ECO:0000313" key="5">
    <source>
        <dbReference type="Proteomes" id="UP000295304"/>
    </source>
</evidence>
<evidence type="ECO:0000313" key="4">
    <source>
        <dbReference type="EMBL" id="TCS60148.1"/>
    </source>
</evidence>
<dbReference type="InterPro" id="IPR050698">
    <property type="entry name" value="MBL"/>
</dbReference>
<dbReference type="PANTHER" id="PTHR11203">
    <property type="entry name" value="CLEAVAGE AND POLYADENYLATION SPECIFICITY FACTOR FAMILY MEMBER"/>
    <property type="match status" value="1"/>
</dbReference>
<dbReference type="Pfam" id="PF00753">
    <property type="entry name" value="Lactamase_B"/>
    <property type="match status" value="1"/>
</dbReference>
<dbReference type="GO" id="GO:0016787">
    <property type="term" value="F:hydrolase activity"/>
    <property type="evidence" value="ECO:0007669"/>
    <property type="project" value="UniProtKB-KW"/>
</dbReference>
<accession>A0A4R3J2V1</accession>
<dbReference type="CDD" id="cd16295">
    <property type="entry name" value="TTHA0252-CPSF-like_MBL-fold"/>
    <property type="match status" value="1"/>
</dbReference>
<feature type="domain" description="Metallo-beta-lactamase" evidence="2">
    <location>
        <begin position="13"/>
        <end position="240"/>
    </location>
</feature>
<comment type="caution">
    <text evidence="4">The sequence shown here is derived from an EMBL/GenBank/DDBJ whole genome shotgun (WGS) entry which is preliminary data.</text>
</comment>
<dbReference type="SMART" id="SM00849">
    <property type="entry name" value="Lactamase_B"/>
    <property type="match status" value="1"/>
</dbReference>
<dbReference type="PANTHER" id="PTHR11203:SF37">
    <property type="entry name" value="INTEGRATOR COMPLEX SUBUNIT 11"/>
    <property type="match status" value="1"/>
</dbReference>
<dbReference type="RefSeq" id="WP_132940127.1">
    <property type="nucleotide sequence ID" value="NZ_CP119676.1"/>
</dbReference>
<dbReference type="Gene3D" id="3.40.50.10890">
    <property type="match status" value="1"/>
</dbReference>
<evidence type="ECO:0000259" key="2">
    <source>
        <dbReference type="SMART" id="SM00849"/>
    </source>
</evidence>
<gene>
    <name evidence="4" type="ORF">EDD55_11240</name>
</gene>
<evidence type="ECO:0000259" key="3">
    <source>
        <dbReference type="SMART" id="SM01027"/>
    </source>
</evidence>
<organism evidence="4 5">
    <name type="scientific">Varunaivibrio sulfuroxidans</name>
    <dbReference type="NCBI Taxonomy" id="1773489"/>
    <lineage>
        <taxon>Bacteria</taxon>
        <taxon>Pseudomonadati</taxon>
        <taxon>Pseudomonadota</taxon>
        <taxon>Alphaproteobacteria</taxon>
        <taxon>Rhodospirillales</taxon>
        <taxon>Magnetovibrionaceae</taxon>
        <taxon>Varunaivibrio</taxon>
    </lineage>
</organism>
<dbReference type="EMBL" id="SLZW01000012">
    <property type="protein sequence ID" value="TCS60148.1"/>
    <property type="molecule type" value="Genomic_DNA"/>
</dbReference>
<name>A0A4R3J2V1_9PROT</name>